<dbReference type="PRINTS" id="PR00348">
    <property type="entry name" value="UBIQUITIN"/>
</dbReference>
<dbReference type="Pfam" id="PF00240">
    <property type="entry name" value="ubiquitin"/>
    <property type="match status" value="1"/>
</dbReference>
<dbReference type="SMART" id="SM00213">
    <property type="entry name" value="UBQ"/>
    <property type="match status" value="1"/>
</dbReference>
<dbReference type="SUPFAM" id="SSF54236">
    <property type="entry name" value="Ubiquitin-like"/>
    <property type="match status" value="1"/>
</dbReference>
<dbReference type="InterPro" id="IPR000626">
    <property type="entry name" value="Ubiquitin-like_dom"/>
</dbReference>
<evidence type="ECO:0000313" key="2">
    <source>
        <dbReference type="Proteomes" id="UP000095281"/>
    </source>
</evidence>
<dbReference type="AlphaFoldDB" id="A0A1I8BP34"/>
<dbReference type="Proteomes" id="UP000095281">
    <property type="component" value="Unplaced"/>
</dbReference>
<keyword evidence="2" id="KW-1185">Reference proteome</keyword>
<protein>
    <submittedName>
        <fullName evidence="3">Ubiquitin-like domain-containing protein</fullName>
    </submittedName>
</protein>
<dbReference type="InterPro" id="IPR050158">
    <property type="entry name" value="Ubiquitin_ubiquitin-like"/>
</dbReference>
<reference evidence="3" key="1">
    <citation type="submission" date="2016-11" db="UniProtKB">
        <authorList>
            <consortium name="WormBaseParasite"/>
        </authorList>
    </citation>
    <scope>IDENTIFICATION</scope>
</reference>
<proteinExistence type="predicted"/>
<organism evidence="2 3">
    <name type="scientific">Meloidogyne hapla</name>
    <name type="common">Root-knot nematode worm</name>
    <dbReference type="NCBI Taxonomy" id="6305"/>
    <lineage>
        <taxon>Eukaryota</taxon>
        <taxon>Metazoa</taxon>
        <taxon>Ecdysozoa</taxon>
        <taxon>Nematoda</taxon>
        <taxon>Chromadorea</taxon>
        <taxon>Rhabditida</taxon>
        <taxon>Tylenchina</taxon>
        <taxon>Tylenchomorpha</taxon>
        <taxon>Tylenchoidea</taxon>
        <taxon>Meloidogynidae</taxon>
        <taxon>Meloidogyninae</taxon>
        <taxon>Meloidogyne</taxon>
    </lineage>
</organism>
<evidence type="ECO:0000313" key="3">
    <source>
        <dbReference type="WBParaSite" id="MhA1_Contig394.frz3.gene9"/>
    </source>
</evidence>
<evidence type="ECO:0000259" key="1">
    <source>
        <dbReference type="PROSITE" id="PS50053"/>
    </source>
</evidence>
<dbReference type="PROSITE" id="PS50053">
    <property type="entry name" value="UBIQUITIN_2"/>
    <property type="match status" value="1"/>
</dbReference>
<accession>A0A1I8BP34</accession>
<dbReference type="Gene3D" id="3.10.20.90">
    <property type="entry name" value="Phosphatidylinositol 3-kinase Catalytic Subunit, Chain A, domain 1"/>
    <property type="match status" value="1"/>
</dbReference>
<dbReference type="WBParaSite" id="MhA1_Contig394.frz3.gene9">
    <property type="protein sequence ID" value="MhA1_Contig394.frz3.gene9"/>
    <property type="gene ID" value="MhA1_Contig394.frz3.gene9"/>
</dbReference>
<feature type="domain" description="Ubiquitin-like" evidence="1">
    <location>
        <begin position="1"/>
        <end position="73"/>
    </location>
</feature>
<name>A0A1I8BP34_MELHA</name>
<dbReference type="InterPro" id="IPR019956">
    <property type="entry name" value="Ubiquitin_dom"/>
</dbReference>
<dbReference type="PANTHER" id="PTHR10666">
    <property type="entry name" value="UBIQUITIN"/>
    <property type="match status" value="1"/>
</dbReference>
<sequence length="75" mass="9001">MIIIVRDIYNHKAAYTVKDTDTIEVLKAMIEFRIGISKFSQRLIYRGQMLEDERKICHYNIKDHSYVDLCFRQVC</sequence>
<dbReference type="InterPro" id="IPR029071">
    <property type="entry name" value="Ubiquitin-like_domsf"/>
</dbReference>